<organism evidence="1 2">
    <name type="scientific">Gymnopus androsaceus JB14</name>
    <dbReference type="NCBI Taxonomy" id="1447944"/>
    <lineage>
        <taxon>Eukaryota</taxon>
        <taxon>Fungi</taxon>
        <taxon>Dikarya</taxon>
        <taxon>Basidiomycota</taxon>
        <taxon>Agaricomycotina</taxon>
        <taxon>Agaricomycetes</taxon>
        <taxon>Agaricomycetidae</taxon>
        <taxon>Agaricales</taxon>
        <taxon>Marasmiineae</taxon>
        <taxon>Omphalotaceae</taxon>
        <taxon>Gymnopus</taxon>
    </lineage>
</organism>
<dbReference type="AlphaFoldDB" id="A0A6A4GYF4"/>
<gene>
    <name evidence="1" type="ORF">BT96DRAFT_343501</name>
</gene>
<reference evidence="1" key="1">
    <citation type="journal article" date="2019" name="Environ. Microbiol.">
        <title>Fungal ecological strategies reflected in gene transcription - a case study of two litter decomposers.</title>
        <authorList>
            <person name="Barbi F."/>
            <person name="Kohler A."/>
            <person name="Barry K."/>
            <person name="Baskaran P."/>
            <person name="Daum C."/>
            <person name="Fauchery L."/>
            <person name="Ihrmark K."/>
            <person name="Kuo A."/>
            <person name="LaButti K."/>
            <person name="Lipzen A."/>
            <person name="Morin E."/>
            <person name="Grigoriev I.V."/>
            <person name="Henrissat B."/>
            <person name="Lindahl B."/>
            <person name="Martin F."/>
        </authorList>
    </citation>
    <scope>NUCLEOTIDE SEQUENCE</scope>
    <source>
        <strain evidence="1">JB14</strain>
    </source>
</reference>
<evidence type="ECO:0000313" key="1">
    <source>
        <dbReference type="EMBL" id="KAE9390496.1"/>
    </source>
</evidence>
<accession>A0A6A4GYF4</accession>
<dbReference type="Proteomes" id="UP000799118">
    <property type="component" value="Unassembled WGS sequence"/>
</dbReference>
<keyword evidence="2" id="KW-1185">Reference proteome</keyword>
<dbReference type="EMBL" id="ML769656">
    <property type="protein sequence ID" value="KAE9390496.1"/>
    <property type="molecule type" value="Genomic_DNA"/>
</dbReference>
<protein>
    <submittedName>
        <fullName evidence="1">Uncharacterized protein</fullName>
    </submittedName>
</protein>
<name>A0A6A4GYF4_9AGAR</name>
<proteinExistence type="predicted"/>
<sequence length="60" mass="6763">MNLHQTLPRDTAMLNVNVRKKIDFWPVQKPAILLNTSEQSSNSISDQLTSWICTSSSTTN</sequence>
<evidence type="ECO:0000313" key="2">
    <source>
        <dbReference type="Proteomes" id="UP000799118"/>
    </source>
</evidence>